<name>A0ABU8LZE0_9MICO</name>
<accession>A0ABU8LZE0</accession>
<feature type="domain" description="Response regulatory" evidence="6">
    <location>
        <begin position="3"/>
        <end position="119"/>
    </location>
</feature>
<comment type="caution">
    <text evidence="7">The sequence shown here is derived from an EMBL/GenBank/DDBJ whole genome shotgun (WGS) entry which is preliminary data.</text>
</comment>
<evidence type="ECO:0000256" key="4">
    <source>
        <dbReference type="ARBA" id="ARBA00023163"/>
    </source>
</evidence>
<reference evidence="7 8" key="1">
    <citation type="submission" date="2024-02" db="EMBL/GenBank/DDBJ databases">
        <authorList>
            <person name="Saticioglu I.B."/>
        </authorList>
    </citation>
    <scope>NUCLEOTIDE SEQUENCE [LARGE SCALE GENOMIC DNA]</scope>
    <source>
        <strain evidence="7 8">Mu-86</strain>
    </source>
</reference>
<dbReference type="InterPro" id="IPR039420">
    <property type="entry name" value="WalR-like"/>
</dbReference>
<dbReference type="SUPFAM" id="SSF52172">
    <property type="entry name" value="CheY-like"/>
    <property type="match status" value="1"/>
</dbReference>
<dbReference type="Pfam" id="PF00072">
    <property type="entry name" value="Response_reg"/>
    <property type="match status" value="1"/>
</dbReference>
<feature type="modified residue" description="4-aspartylphosphate" evidence="5">
    <location>
        <position position="52"/>
    </location>
</feature>
<dbReference type="Proteomes" id="UP001368654">
    <property type="component" value="Unassembled WGS sequence"/>
</dbReference>
<evidence type="ECO:0000313" key="7">
    <source>
        <dbReference type="EMBL" id="MEJ1156620.1"/>
    </source>
</evidence>
<keyword evidence="3" id="KW-0238">DNA-binding</keyword>
<evidence type="ECO:0000313" key="8">
    <source>
        <dbReference type="Proteomes" id="UP001368654"/>
    </source>
</evidence>
<keyword evidence="4" id="KW-0804">Transcription</keyword>
<dbReference type="PANTHER" id="PTHR48111:SF4">
    <property type="entry name" value="DNA-BINDING DUAL TRANSCRIPTIONAL REGULATOR OMPR"/>
    <property type="match status" value="1"/>
</dbReference>
<dbReference type="CDD" id="cd17574">
    <property type="entry name" value="REC_OmpR"/>
    <property type="match status" value="1"/>
</dbReference>
<dbReference type="RefSeq" id="WP_337339049.1">
    <property type="nucleotide sequence ID" value="NZ_JBBDGL010000005.1"/>
</dbReference>
<keyword evidence="1 5" id="KW-0597">Phosphoprotein</keyword>
<organism evidence="7 8">
    <name type="scientific">Microbacterium marmarense</name>
    <dbReference type="NCBI Taxonomy" id="3122051"/>
    <lineage>
        <taxon>Bacteria</taxon>
        <taxon>Bacillati</taxon>
        <taxon>Actinomycetota</taxon>
        <taxon>Actinomycetes</taxon>
        <taxon>Micrococcales</taxon>
        <taxon>Microbacteriaceae</taxon>
        <taxon>Microbacterium</taxon>
    </lineage>
</organism>
<gene>
    <name evidence="7" type="ORF">WDU96_13500</name>
</gene>
<keyword evidence="8" id="KW-1185">Reference proteome</keyword>
<keyword evidence="2" id="KW-0805">Transcription regulation</keyword>
<evidence type="ECO:0000256" key="3">
    <source>
        <dbReference type="ARBA" id="ARBA00023125"/>
    </source>
</evidence>
<proteinExistence type="predicted"/>
<protein>
    <submittedName>
        <fullName evidence="7">Response regulator</fullName>
    </submittedName>
</protein>
<evidence type="ECO:0000256" key="1">
    <source>
        <dbReference type="ARBA" id="ARBA00022553"/>
    </source>
</evidence>
<evidence type="ECO:0000256" key="5">
    <source>
        <dbReference type="PROSITE-ProRule" id="PRU00169"/>
    </source>
</evidence>
<evidence type="ECO:0000256" key="2">
    <source>
        <dbReference type="ARBA" id="ARBA00023015"/>
    </source>
</evidence>
<dbReference type="EMBL" id="JBBDGL010000005">
    <property type="protein sequence ID" value="MEJ1156620.1"/>
    <property type="molecule type" value="Genomic_DNA"/>
</dbReference>
<dbReference type="PROSITE" id="PS50110">
    <property type="entry name" value="RESPONSE_REGULATORY"/>
    <property type="match status" value="1"/>
</dbReference>
<dbReference type="PANTHER" id="PTHR48111">
    <property type="entry name" value="REGULATOR OF RPOS"/>
    <property type="match status" value="1"/>
</dbReference>
<dbReference type="Gene3D" id="3.40.50.2300">
    <property type="match status" value="1"/>
</dbReference>
<dbReference type="SMART" id="SM00448">
    <property type="entry name" value="REC"/>
    <property type="match status" value="1"/>
</dbReference>
<dbReference type="InterPro" id="IPR011006">
    <property type="entry name" value="CheY-like_superfamily"/>
</dbReference>
<sequence>MAAILVVEDDPDVAGLIQMKLSLSGHDVHVAVDGEFGLQAAAERLPDLIILDWMMPRKNGLEVCLELRATERYAQTKILMLTARSEDIDRQRAMDAGADDYFTKPFSPRALAARVDSLIAA</sequence>
<evidence type="ECO:0000259" key="6">
    <source>
        <dbReference type="PROSITE" id="PS50110"/>
    </source>
</evidence>
<dbReference type="InterPro" id="IPR001789">
    <property type="entry name" value="Sig_transdc_resp-reg_receiver"/>
</dbReference>